<keyword evidence="2" id="KW-1185">Reference proteome</keyword>
<dbReference type="InterPro" id="IPR009351">
    <property type="entry name" value="AlkZ-like"/>
</dbReference>
<proteinExistence type="predicted"/>
<dbReference type="Pfam" id="PF06224">
    <property type="entry name" value="AlkZ-like"/>
    <property type="match status" value="1"/>
</dbReference>
<dbReference type="AlphaFoldDB" id="A0A841KVB5"/>
<dbReference type="PANTHER" id="PTHR30528">
    <property type="entry name" value="CYTOPLASMIC PROTEIN"/>
    <property type="match status" value="1"/>
</dbReference>
<dbReference type="Proteomes" id="UP000579281">
    <property type="component" value="Unassembled WGS sequence"/>
</dbReference>
<reference evidence="1 2" key="1">
    <citation type="submission" date="2020-08" db="EMBL/GenBank/DDBJ databases">
        <title>Genomic Encyclopedia of Type Strains, Phase IV (KMG-IV): sequencing the most valuable type-strain genomes for metagenomic binning, comparative biology and taxonomic classification.</title>
        <authorList>
            <person name="Goeker M."/>
        </authorList>
    </citation>
    <scope>NUCLEOTIDE SEQUENCE [LARGE SCALE GENOMIC DNA]</scope>
    <source>
        <strain evidence="1 2">DSM 103526</strain>
    </source>
</reference>
<evidence type="ECO:0008006" key="3">
    <source>
        <dbReference type="Google" id="ProtNLM"/>
    </source>
</evidence>
<dbReference type="EMBL" id="JACHEN010000023">
    <property type="protein sequence ID" value="MBB6217371.1"/>
    <property type="molecule type" value="Genomic_DNA"/>
</dbReference>
<sequence length="404" mass="48114">MRITKKQARRYMLAHQNLLFPEKLQGKEGILDYIRKVGCIQYDPLDVVGYNSHLVLQSRIKNYNMAYLQELLYVDRKLLDGWDKNMAIYPVGDWPYFERYRQEAFDRYGDKFKEMEAVLEKVRKVLQEKGPLSSLDLGFDGMIDWAWAPTRIARAALESMYFWGELIVHHKMGTRKFYDFTAKYIPYELRSKSDPNVSIEAYFEWHIKRRIGALGLLWGRPSDAWLGIHWMKSKERGEALIRLEEKGEIVDIDVEDIEYPLYLRKEDIPLLYEILNMEFQEFRVSFIAPLDNLLWDRKLIKEIFGFEYIWEVYKPTSERKYGYYILPVLYGDQFVARFEPKFHKKTGVLEIFNWWWEPDVLITGELQEAVSTCLMEFADYLGARKVALNGEGNAIENLDWLRFV</sequence>
<name>A0A841KVB5_9FIRM</name>
<evidence type="ECO:0000313" key="2">
    <source>
        <dbReference type="Proteomes" id="UP000579281"/>
    </source>
</evidence>
<dbReference type="RefSeq" id="WP_184311872.1">
    <property type="nucleotide sequence ID" value="NZ_JACHEN010000023.1"/>
</dbReference>
<accession>A0A841KVB5</accession>
<evidence type="ECO:0000313" key="1">
    <source>
        <dbReference type="EMBL" id="MBB6217371.1"/>
    </source>
</evidence>
<comment type="caution">
    <text evidence="1">The sequence shown here is derived from an EMBL/GenBank/DDBJ whole genome shotgun (WGS) entry which is preliminary data.</text>
</comment>
<organism evidence="1 2">
    <name type="scientific">Anaerosolibacter carboniphilus</name>
    <dbReference type="NCBI Taxonomy" id="1417629"/>
    <lineage>
        <taxon>Bacteria</taxon>
        <taxon>Bacillati</taxon>
        <taxon>Bacillota</taxon>
        <taxon>Clostridia</taxon>
        <taxon>Peptostreptococcales</taxon>
        <taxon>Thermotaleaceae</taxon>
        <taxon>Anaerosolibacter</taxon>
    </lineage>
</organism>
<dbReference type="PANTHER" id="PTHR30528:SF0">
    <property type="entry name" value="CYTOPLASMIC PROTEIN"/>
    <property type="match status" value="1"/>
</dbReference>
<protein>
    <recommendedName>
        <fullName evidence="3">Winged helix-turn-helix domain-containing protein</fullName>
    </recommendedName>
</protein>
<gene>
    <name evidence="1" type="ORF">HNQ80_003490</name>
</gene>